<dbReference type="Proteomes" id="UP001595799">
    <property type="component" value="Unassembled WGS sequence"/>
</dbReference>
<dbReference type="InterPro" id="IPR010319">
    <property type="entry name" value="Transglutaminase-like_Cys_pept"/>
</dbReference>
<gene>
    <name evidence="3" type="ORF">ACFOW6_05595</name>
</gene>
<accession>A0ABV8UJP6</accession>
<keyword evidence="1" id="KW-0175">Coiled coil</keyword>
<dbReference type="EMBL" id="JBHSCW010000003">
    <property type="protein sequence ID" value="MFC4351012.1"/>
    <property type="molecule type" value="Genomic_DNA"/>
</dbReference>
<proteinExistence type="predicted"/>
<comment type="caution">
    <text evidence="3">The sequence shown here is derived from an EMBL/GenBank/DDBJ whole genome shotgun (WGS) entry which is preliminary data.</text>
</comment>
<dbReference type="PANTHER" id="PTHR39327:SF1">
    <property type="entry name" value="BLR5470 PROTEIN"/>
    <property type="match status" value="1"/>
</dbReference>
<evidence type="ECO:0000313" key="3">
    <source>
        <dbReference type="EMBL" id="MFC4351012.1"/>
    </source>
</evidence>
<dbReference type="RefSeq" id="WP_382421354.1">
    <property type="nucleotide sequence ID" value="NZ_JBHSCW010000003.1"/>
</dbReference>
<evidence type="ECO:0000313" key="4">
    <source>
        <dbReference type="Proteomes" id="UP001595799"/>
    </source>
</evidence>
<protein>
    <submittedName>
        <fullName evidence="3">Transglutaminase-like cysteine peptidase</fullName>
    </submittedName>
</protein>
<keyword evidence="4" id="KW-1185">Reference proteome</keyword>
<dbReference type="Pfam" id="PF06035">
    <property type="entry name" value="Peptidase_C93"/>
    <property type="match status" value="1"/>
</dbReference>
<name>A0ABV8UJP6_9PROT</name>
<feature type="region of interest" description="Disordered" evidence="2">
    <location>
        <begin position="1"/>
        <end position="20"/>
    </location>
</feature>
<dbReference type="Gene3D" id="3.10.620.30">
    <property type="match status" value="1"/>
</dbReference>
<sequence>MRSAEPAGKASFEGGERRPDGLSFPWPEIQLAQSGGGSDLSSLAKGLFGTIEFRSSNLEAFPQWLRVLDELERLDELIRLCDEENECLNNRFSAWRARVNSLENRHPRAQMDELNRFINEIMPYLEDSRVYGRSDYWAAPQEFLRHSGDCEDYAILKYASLKELGFPEEDMRIVVLEDTLREVPHAVLAVDYEDETFILDNNFSVVLNDDELPQYAPQYSVNATHRWVHISPSSVE</sequence>
<evidence type="ECO:0000256" key="2">
    <source>
        <dbReference type="SAM" id="MobiDB-lite"/>
    </source>
</evidence>
<dbReference type="PANTHER" id="PTHR39327">
    <property type="match status" value="1"/>
</dbReference>
<reference evidence="4" key="1">
    <citation type="journal article" date="2019" name="Int. J. Syst. Evol. Microbiol.">
        <title>The Global Catalogue of Microorganisms (GCM) 10K type strain sequencing project: providing services to taxonomists for standard genome sequencing and annotation.</title>
        <authorList>
            <consortium name="The Broad Institute Genomics Platform"/>
            <consortium name="The Broad Institute Genome Sequencing Center for Infectious Disease"/>
            <person name="Wu L."/>
            <person name="Ma J."/>
        </authorList>
    </citation>
    <scope>NUCLEOTIDE SEQUENCE [LARGE SCALE GENOMIC DNA]</scope>
    <source>
        <strain evidence="4">CECT 8472</strain>
    </source>
</reference>
<organism evidence="3 4">
    <name type="scientific">Fodinicurvata halophila</name>
    <dbReference type="NCBI Taxonomy" id="1419723"/>
    <lineage>
        <taxon>Bacteria</taxon>
        <taxon>Pseudomonadati</taxon>
        <taxon>Pseudomonadota</taxon>
        <taxon>Alphaproteobacteria</taxon>
        <taxon>Rhodospirillales</taxon>
        <taxon>Rhodovibrionaceae</taxon>
        <taxon>Fodinicurvata</taxon>
    </lineage>
</organism>
<evidence type="ECO:0000256" key="1">
    <source>
        <dbReference type="SAM" id="Coils"/>
    </source>
</evidence>
<feature type="coiled-coil region" evidence="1">
    <location>
        <begin position="71"/>
        <end position="105"/>
    </location>
</feature>